<keyword evidence="7 11" id="KW-0653">Protein transport</keyword>
<accession>A0A4Y3IR43</accession>
<dbReference type="RefSeq" id="WP_141272014.1">
    <property type="nucleotide sequence ID" value="NZ_BJLH01000013.1"/>
</dbReference>
<evidence type="ECO:0000256" key="10">
    <source>
        <dbReference type="ARBA" id="ARBA00023136"/>
    </source>
</evidence>
<comment type="caution">
    <text evidence="12">The sequence shown here is derived from an EMBL/GenBank/DDBJ whole genome shotgun (WGS) entry which is preliminary data.</text>
</comment>
<sequence>MFETLLVIYLLAALGVIGLVLIQQGKGADMGASFGAGASNTVFGAGGSGNFLTRMTAVFATIFIVVCLFLGNMSTHKSESQWVDPTAGQTIQKTDDVASEIPAEKGAEIPQ</sequence>
<dbReference type="AlphaFoldDB" id="A0A4Y3IR43"/>
<dbReference type="InterPro" id="IPR004692">
    <property type="entry name" value="SecG"/>
</dbReference>
<keyword evidence="5 11" id="KW-1003">Cell membrane</keyword>
<name>A0A4Y3IR43_9VIBR</name>
<dbReference type="GO" id="GO:0009306">
    <property type="term" value="P:protein secretion"/>
    <property type="evidence" value="ECO:0007669"/>
    <property type="project" value="UniProtKB-UniRule"/>
</dbReference>
<evidence type="ECO:0000256" key="1">
    <source>
        <dbReference type="ARBA" id="ARBA00004651"/>
    </source>
</evidence>
<dbReference type="NCBIfam" id="TIGR00810">
    <property type="entry name" value="secG"/>
    <property type="match status" value="1"/>
</dbReference>
<evidence type="ECO:0000313" key="13">
    <source>
        <dbReference type="Proteomes" id="UP000318242"/>
    </source>
</evidence>
<dbReference type="GO" id="GO:0015450">
    <property type="term" value="F:protein-transporting ATPase activity"/>
    <property type="evidence" value="ECO:0007669"/>
    <property type="project" value="UniProtKB-UniRule"/>
</dbReference>
<keyword evidence="10 11" id="KW-0472">Membrane</keyword>
<evidence type="ECO:0000256" key="8">
    <source>
        <dbReference type="ARBA" id="ARBA00022989"/>
    </source>
</evidence>
<dbReference type="GO" id="GO:0005886">
    <property type="term" value="C:plasma membrane"/>
    <property type="evidence" value="ECO:0007669"/>
    <property type="project" value="UniProtKB-SubCell"/>
</dbReference>
<comment type="subcellular location">
    <subcellularLocation>
        <location evidence="1 11">Cell membrane</location>
        <topology evidence="1 11">Multi-pass membrane protein</topology>
    </subcellularLocation>
</comment>
<evidence type="ECO:0000256" key="11">
    <source>
        <dbReference type="RuleBase" id="RU365087"/>
    </source>
</evidence>
<keyword evidence="13" id="KW-1185">Reference proteome</keyword>
<comment type="caution">
    <text evidence="11">Lacks conserved residue(s) required for the propagation of feature annotation.</text>
</comment>
<keyword evidence="6 11" id="KW-0812">Transmembrane</keyword>
<comment type="function">
    <text evidence="11">Involved in protein export. Participates in an early event of protein translocation.</text>
</comment>
<dbReference type="Pfam" id="PF03840">
    <property type="entry name" value="SecG"/>
    <property type="match status" value="1"/>
</dbReference>
<evidence type="ECO:0000256" key="5">
    <source>
        <dbReference type="ARBA" id="ARBA00022475"/>
    </source>
</evidence>
<keyword evidence="8 11" id="KW-1133">Transmembrane helix</keyword>
<reference evidence="12 13" key="1">
    <citation type="submission" date="2019-06" db="EMBL/GenBank/DDBJ databases">
        <title>Whole genome shotgun sequence of Vibrio comitans NBRC 102076.</title>
        <authorList>
            <person name="Hosoyama A."/>
            <person name="Uohara A."/>
            <person name="Ohji S."/>
            <person name="Ichikawa N."/>
        </authorList>
    </citation>
    <scope>NUCLEOTIDE SEQUENCE [LARGE SCALE GENOMIC DNA]</scope>
    <source>
        <strain evidence="12 13">NBRC 102076</strain>
    </source>
</reference>
<organism evidence="12 13">
    <name type="scientific">Vibrio comitans NBRC 102076</name>
    <dbReference type="NCBI Taxonomy" id="1219078"/>
    <lineage>
        <taxon>Bacteria</taxon>
        <taxon>Pseudomonadati</taxon>
        <taxon>Pseudomonadota</taxon>
        <taxon>Gammaproteobacteria</taxon>
        <taxon>Vibrionales</taxon>
        <taxon>Vibrionaceae</taxon>
        <taxon>Vibrio</taxon>
    </lineage>
</organism>
<dbReference type="PANTHER" id="PTHR34182">
    <property type="entry name" value="PROTEIN-EXPORT MEMBRANE PROTEIN SECG"/>
    <property type="match status" value="1"/>
</dbReference>
<evidence type="ECO:0000256" key="3">
    <source>
        <dbReference type="ARBA" id="ARBA00017876"/>
    </source>
</evidence>
<keyword evidence="9 11" id="KW-0811">Translocation</keyword>
<dbReference type="OrthoDB" id="9813947at2"/>
<protein>
    <recommendedName>
        <fullName evidence="3 11">Protein-export membrane protein SecG</fullName>
    </recommendedName>
</protein>
<evidence type="ECO:0000256" key="9">
    <source>
        <dbReference type="ARBA" id="ARBA00023010"/>
    </source>
</evidence>
<feature type="transmembrane region" description="Helical" evidence="11">
    <location>
        <begin position="51"/>
        <end position="71"/>
    </location>
</feature>
<dbReference type="GO" id="GO:0043952">
    <property type="term" value="P:protein transport by the Sec complex"/>
    <property type="evidence" value="ECO:0007669"/>
    <property type="project" value="TreeGrafter"/>
</dbReference>
<evidence type="ECO:0000256" key="6">
    <source>
        <dbReference type="ARBA" id="ARBA00022692"/>
    </source>
</evidence>
<evidence type="ECO:0000256" key="2">
    <source>
        <dbReference type="ARBA" id="ARBA00008445"/>
    </source>
</evidence>
<dbReference type="PRINTS" id="PR01651">
    <property type="entry name" value="SECGEXPORT"/>
</dbReference>
<comment type="similarity">
    <text evidence="2 11">Belongs to the SecG family.</text>
</comment>
<evidence type="ECO:0000313" key="12">
    <source>
        <dbReference type="EMBL" id="GEA61657.1"/>
    </source>
</evidence>
<dbReference type="Proteomes" id="UP000318242">
    <property type="component" value="Unassembled WGS sequence"/>
</dbReference>
<evidence type="ECO:0000256" key="4">
    <source>
        <dbReference type="ARBA" id="ARBA00022448"/>
    </source>
</evidence>
<evidence type="ECO:0000256" key="7">
    <source>
        <dbReference type="ARBA" id="ARBA00022927"/>
    </source>
</evidence>
<proteinExistence type="inferred from homology"/>
<keyword evidence="4 11" id="KW-0813">Transport</keyword>
<gene>
    <name evidence="12" type="primary">secG</name>
    <name evidence="12" type="ORF">VCO01S_28500</name>
</gene>
<dbReference type="PANTHER" id="PTHR34182:SF1">
    <property type="entry name" value="PROTEIN-EXPORT MEMBRANE PROTEIN SECG"/>
    <property type="match status" value="1"/>
</dbReference>
<dbReference type="GO" id="GO:0065002">
    <property type="term" value="P:intracellular protein transmembrane transport"/>
    <property type="evidence" value="ECO:0007669"/>
    <property type="project" value="TreeGrafter"/>
</dbReference>
<dbReference type="EMBL" id="BJLH01000013">
    <property type="protein sequence ID" value="GEA61657.1"/>
    <property type="molecule type" value="Genomic_DNA"/>
</dbReference>